<keyword evidence="4" id="KW-0949">S-adenosyl-L-methionine</keyword>
<dbReference type="PROSITE" id="PS00092">
    <property type="entry name" value="N6_MTASE"/>
    <property type="match status" value="1"/>
</dbReference>
<evidence type="ECO:0000256" key="7">
    <source>
        <dbReference type="SAM" id="MobiDB-lite"/>
    </source>
</evidence>
<dbReference type="InterPro" id="IPR011639">
    <property type="entry name" value="MethylTrfase_TaqI-like_dom"/>
</dbReference>
<gene>
    <name evidence="10" type="ORF">ACFYTH_16255</name>
</gene>
<reference evidence="10 11" key="1">
    <citation type="submission" date="2024-10" db="EMBL/GenBank/DDBJ databases">
        <title>The Natural Products Discovery Center: Release of the First 8490 Sequenced Strains for Exploring Actinobacteria Biosynthetic Diversity.</title>
        <authorList>
            <person name="Kalkreuter E."/>
            <person name="Kautsar S.A."/>
            <person name="Yang D."/>
            <person name="Bader C.D."/>
            <person name="Teijaro C.N."/>
            <person name="Fluegel L."/>
            <person name="Davis C.M."/>
            <person name="Simpson J.R."/>
            <person name="Lauterbach L."/>
            <person name="Steele A.D."/>
            <person name="Gui C."/>
            <person name="Meng S."/>
            <person name="Li G."/>
            <person name="Viehrig K."/>
            <person name="Ye F."/>
            <person name="Su P."/>
            <person name="Kiefer A.F."/>
            <person name="Nichols A."/>
            <person name="Cepeda A.J."/>
            <person name="Yan W."/>
            <person name="Fan B."/>
            <person name="Jiang Y."/>
            <person name="Adhikari A."/>
            <person name="Zheng C.-J."/>
            <person name="Schuster L."/>
            <person name="Cowan T.M."/>
            <person name="Smanski M.J."/>
            <person name="Chevrette M.G."/>
            <person name="De Carvalho L.P.S."/>
            <person name="Shen B."/>
        </authorList>
    </citation>
    <scope>NUCLEOTIDE SEQUENCE [LARGE SCALE GENOMIC DNA]</scope>
    <source>
        <strain evidence="10 11">NPDC004550</strain>
    </source>
</reference>
<dbReference type="InterPro" id="IPR002052">
    <property type="entry name" value="DNA_methylase_N6_adenine_CS"/>
</dbReference>
<evidence type="ECO:0000256" key="2">
    <source>
        <dbReference type="ARBA" id="ARBA00022603"/>
    </source>
</evidence>
<evidence type="ECO:0000259" key="8">
    <source>
        <dbReference type="Pfam" id="PF02384"/>
    </source>
</evidence>
<accession>A0ABW6NIB6</accession>
<evidence type="ECO:0000256" key="6">
    <source>
        <dbReference type="ARBA" id="ARBA00047942"/>
    </source>
</evidence>
<protein>
    <recommendedName>
        <fullName evidence="1">site-specific DNA-methyltransferase (adenine-specific)</fullName>
        <ecNumber evidence="1">2.1.1.72</ecNumber>
    </recommendedName>
</protein>
<comment type="caution">
    <text evidence="10">The sequence shown here is derived from an EMBL/GenBank/DDBJ whole genome shotgun (WGS) entry which is preliminary data.</text>
</comment>
<evidence type="ECO:0000256" key="3">
    <source>
        <dbReference type="ARBA" id="ARBA00022679"/>
    </source>
</evidence>
<keyword evidence="2 10" id="KW-0489">Methyltransferase</keyword>
<comment type="catalytic activity">
    <reaction evidence="6">
        <text>a 2'-deoxyadenosine in DNA + S-adenosyl-L-methionine = an N(6)-methyl-2'-deoxyadenosine in DNA + S-adenosyl-L-homocysteine + H(+)</text>
        <dbReference type="Rhea" id="RHEA:15197"/>
        <dbReference type="Rhea" id="RHEA-COMP:12418"/>
        <dbReference type="Rhea" id="RHEA-COMP:12419"/>
        <dbReference type="ChEBI" id="CHEBI:15378"/>
        <dbReference type="ChEBI" id="CHEBI:57856"/>
        <dbReference type="ChEBI" id="CHEBI:59789"/>
        <dbReference type="ChEBI" id="CHEBI:90615"/>
        <dbReference type="ChEBI" id="CHEBI:90616"/>
        <dbReference type="EC" id="2.1.1.72"/>
    </reaction>
</comment>
<feature type="domain" description="Type II methyltransferase M.TaqI-like" evidence="9">
    <location>
        <begin position="170"/>
        <end position="267"/>
    </location>
</feature>
<feature type="domain" description="DNA methylase adenine-specific" evidence="8">
    <location>
        <begin position="24"/>
        <end position="93"/>
    </location>
</feature>
<evidence type="ECO:0000256" key="4">
    <source>
        <dbReference type="ARBA" id="ARBA00022691"/>
    </source>
</evidence>
<evidence type="ECO:0000313" key="11">
    <source>
        <dbReference type="Proteomes" id="UP001601521"/>
    </source>
</evidence>
<dbReference type="InterPro" id="IPR029063">
    <property type="entry name" value="SAM-dependent_MTases_sf"/>
</dbReference>
<dbReference type="Pfam" id="PF07669">
    <property type="entry name" value="Eco57I"/>
    <property type="match status" value="1"/>
</dbReference>
<keyword evidence="3" id="KW-0808">Transferase</keyword>
<dbReference type="CDD" id="cd02440">
    <property type="entry name" value="AdoMet_MTases"/>
    <property type="match status" value="1"/>
</dbReference>
<organism evidence="10 11">
    <name type="scientific">Nocardia africana</name>
    <dbReference type="NCBI Taxonomy" id="134964"/>
    <lineage>
        <taxon>Bacteria</taxon>
        <taxon>Bacillati</taxon>
        <taxon>Actinomycetota</taxon>
        <taxon>Actinomycetes</taxon>
        <taxon>Mycobacteriales</taxon>
        <taxon>Nocardiaceae</taxon>
        <taxon>Nocardia</taxon>
    </lineage>
</organism>
<dbReference type="RefSeq" id="WP_387251795.1">
    <property type="nucleotide sequence ID" value="NZ_JBIALX010000006.1"/>
</dbReference>
<dbReference type="EMBL" id="JBIALX010000006">
    <property type="protein sequence ID" value="MFF0454916.1"/>
    <property type="molecule type" value="Genomic_DNA"/>
</dbReference>
<keyword evidence="5" id="KW-0680">Restriction system</keyword>
<evidence type="ECO:0000259" key="9">
    <source>
        <dbReference type="Pfam" id="PF07669"/>
    </source>
</evidence>
<sequence length="734" mass="79502">MRGGREQPAADRRAGREPGGDGARKRHGRHYTPPRLAEFLAERMLAHVRPGSELSVLDPACGDGELLSAVALVAAQRFPDIILRLVGYDLNAEAVRGARARGAEWASRFASSSEVCPEGKTSTELQARPRTAGVDGGFLDTASGACARPIPDRSTIEWRVGDFLCAATELADEHFDAVITNPPYVRTQQLGGTTAQMLSKQFGLSGRIDLTHPFVATIPRLLRPGGVLGLLCANRFLSTKAGANLRALLYAELTPVELYDLGDTRLFEASVLPAVTIAVRGHEQRGCRFVTAYESEREPTAGADLFEALISPADSVVEHAGRPIAVETGTLWTGAHHTAGRFGDPASRVAGSVTSSSGKLPASEKVPESGGSPAVNREARASRPADGDPAHCGTARERDTESGMKGQAPPIDRRADAIDPEHPPAGDHAHILADGVDARADVKSNGESHTGAFDPAIPWRMSRPDTDEWLGRIAAGTWRTFGEVARIRVGIKTNADRVFISDRWEDRPCCPEPELLRELLTHHDVAPWRIARARDTRVLYPYEISCSCRTPVDLGEYPDAAAYLAQYKDTLAARDYLTGTGREWFEIWVPQRPHLWCRPKVVFPDISVAPRFALDRSGAVVNGDCYWMSLADIGDERIAYLLMGVANSTLGLRFYDAVCGNRLYAGRRRWITQYVTRLPLPDPNTDAGQRLTDLARELANGAAEPDAALLDRRVAVAFGLGETGVGPSGGRQAV</sequence>
<keyword evidence="11" id="KW-1185">Reference proteome</keyword>
<dbReference type="PANTHER" id="PTHR33841:SF1">
    <property type="entry name" value="DNA METHYLTRANSFERASE A"/>
    <property type="match status" value="1"/>
</dbReference>
<dbReference type="Gene3D" id="3.40.50.150">
    <property type="entry name" value="Vaccinia Virus protein VP39"/>
    <property type="match status" value="1"/>
</dbReference>
<evidence type="ECO:0000256" key="1">
    <source>
        <dbReference type="ARBA" id="ARBA00011900"/>
    </source>
</evidence>
<dbReference type="Pfam" id="PF02384">
    <property type="entry name" value="N6_Mtase"/>
    <property type="match status" value="1"/>
</dbReference>
<evidence type="ECO:0000313" key="10">
    <source>
        <dbReference type="EMBL" id="MFF0454916.1"/>
    </source>
</evidence>
<dbReference type="SUPFAM" id="SSF53335">
    <property type="entry name" value="S-adenosyl-L-methionine-dependent methyltransferases"/>
    <property type="match status" value="1"/>
</dbReference>
<dbReference type="PANTHER" id="PTHR33841">
    <property type="entry name" value="DNA METHYLTRANSFERASE YEEA-RELATED"/>
    <property type="match status" value="1"/>
</dbReference>
<feature type="compositionally biased region" description="Basic and acidic residues" evidence="7">
    <location>
        <begin position="1"/>
        <end position="23"/>
    </location>
</feature>
<dbReference type="InterPro" id="IPR050953">
    <property type="entry name" value="N4_N6_ade-DNA_methylase"/>
</dbReference>
<feature type="region of interest" description="Disordered" evidence="7">
    <location>
        <begin position="337"/>
        <end position="429"/>
    </location>
</feature>
<feature type="region of interest" description="Disordered" evidence="7">
    <location>
        <begin position="1"/>
        <end position="32"/>
    </location>
</feature>
<evidence type="ECO:0000256" key="5">
    <source>
        <dbReference type="ARBA" id="ARBA00022747"/>
    </source>
</evidence>
<proteinExistence type="predicted"/>
<dbReference type="GO" id="GO:0008168">
    <property type="term" value="F:methyltransferase activity"/>
    <property type="evidence" value="ECO:0007669"/>
    <property type="project" value="UniProtKB-KW"/>
</dbReference>
<dbReference type="EC" id="2.1.1.72" evidence="1"/>
<dbReference type="InterPro" id="IPR003356">
    <property type="entry name" value="DNA_methylase_A-5"/>
</dbReference>
<dbReference type="PRINTS" id="PR00507">
    <property type="entry name" value="N12N6MTFRASE"/>
</dbReference>
<dbReference type="Proteomes" id="UP001601521">
    <property type="component" value="Unassembled WGS sequence"/>
</dbReference>
<name>A0ABW6NIB6_9NOCA</name>
<dbReference type="GO" id="GO:0032259">
    <property type="term" value="P:methylation"/>
    <property type="evidence" value="ECO:0007669"/>
    <property type="project" value="UniProtKB-KW"/>
</dbReference>
<feature type="compositionally biased region" description="Basic and acidic residues" evidence="7">
    <location>
        <begin position="411"/>
        <end position="429"/>
    </location>
</feature>
<feature type="compositionally biased region" description="Basic and acidic residues" evidence="7">
    <location>
        <begin position="377"/>
        <end position="402"/>
    </location>
</feature>